<name>A0A4W3KIY3_CALMI</name>
<dbReference type="Proteomes" id="UP000314986">
    <property type="component" value="Unassembled WGS sequence"/>
</dbReference>
<reference evidence="6" key="2">
    <citation type="journal article" date="2007" name="PLoS Biol.">
        <title>Survey sequencing and comparative analysis of the elephant shark (Callorhinchus milii) genome.</title>
        <authorList>
            <person name="Venkatesh B."/>
            <person name="Kirkness E.F."/>
            <person name="Loh Y.H."/>
            <person name="Halpern A.L."/>
            <person name="Lee A.P."/>
            <person name="Johnson J."/>
            <person name="Dandona N."/>
            <person name="Viswanathan L.D."/>
            <person name="Tay A."/>
            <person name="Venter J.C."/>
            <person name="Strausberg R.L."/>
            <person name="Brenner S."/>
        </authorList>
    </citation>
    <scope>NUCLEOTIDE SEQUENCE [LARGE SCALE GENOMIC DNA]</scope>
</reference>
<dbReference type="InParanoid" id="A0A4W3KIY3"/>
<dbReference type="Pfam" id="PF06312">
    <property type="entry name" value="Neurexophilin"/>
    <property type="match status" value="1"/>
</dbReference>
<organism evidence="5 6">
    <name type="scientific">Callorhinchus milii</name>
    <name type="common">Ghost shark</name>
    <dbReference type="NCBI Taxonomy" id="7868"/>
    <lineage>
        <taxon>Eukaryota</taxon>
        <taxon>Metazoa</taxon>
        <taxon>Chordata</taxon>
        <taxon>Craniata</taxon>
        <taxon>Vertebrata</taxon>
        <taxon>Chondrichthyes</taxon>
        <taxon>Holocephali</taxon>
        <taxon>Chimaeriformes</taxon>
        <taxon>Callorhinchidae</taxon>
        <taxon>Callorhinchus</taxon>
    </lineage>
</organism>
<dbReference type="OMA" id="PHAGGRW"/>
<keyword evidence="3" id="KW-1133">Transmembrane helix</keyword>
<dbReference type="InterPro" id="IPR026845">
    <property type="entry name" value="NXPH/NXPE"/>
</dbReference>
<proteinExistence type="inferred from homology"/>
<reference evidence="6" key="3">
    <citation type="journal article" date="2014" name="Nature">
        <title>Elephant shark genome provides unique insights into gnathostome evolution.</title>
        <authorList>
            <consortium name="International Elephant Shark Genome Sequencing Consortium"/>
            <person name="Venkatesh B."/>
            <person name="Lee A.P."/>
            <person name="Ravi V."/>
            <person name="Maurya A.K."/>
            <person name="Lian M.M."/>
            <person name="Swann J.B."/>
            <person name="Ohta Y."/>
            <person name="Flajnik M.F."/>
            <person name="Sutoh Y."/>
            <person name="Kasahara M."/>
            <person name="Hoon S."/>
            <person name="Gangu V."/>
            <person name="Roy S.W."/>
            <person name="Irimia M."/>
            <person name="Korzh V."/>
            <person name="Kondrychyn I."/>
            <person name="Lim Z.W."/>
            <person name="Tay B.H."/>
            <person name="Tohari S."/>
            <person name="Kong K.W."/>
            <person name="Ho S."/>
            <person name="Lorente-Galdos B."/>
            <person name="Quilez J."/>
            <person name="Marques-Bonet T."/>
            <person name="Raney B.J."/>
            <person name="Ingham P.W."/>
            <person name="Tay A."/>
            <person name="Hillier L.W."/>
            <person name="Minx P."/>
            <person name="Boehm T."/>
            <person name="Wilson R.K."/>
            <person name="Brenner S."/>
            <person name="Warren W.C."/>
        </authorList>
    </citation>
    <scope>NUCLEOTIDE SEQUENCE [LARGE SCALE GENOMIC DNA]</scope>
</reference>
<accession>A0A4W3KIY3</accession>
<dbReference type="Ensembl" id="ENSCMIT00000048529.1">
    <property type="protein sequence ID" value="ENSCMIP00000047855.1"/>
    <property type="gene ID" value="ENSCMIG00000019598.1"/>
</dbReference>
<reference evidence="6" key="1">
    <citation type="journal article" date="2006" name="Science">
        <title>Ancient noncoding elements conserved in the human genome.</title>
        <authorList>
            <person name="Venkatesh B."/>
            <person name="Kirkness E.F."/>
            <person name="Loh Y.H."/>
            <person name="Halpern A.L."/>
            <person name="Lee A.P."/>
            <person name="Johnson J."/>
            <person name="Dandona N."/>
            <person name="Viswanathan L.D."/>
            <person name="Tay A."/>
            <person name="Venter J.C."/>
            <person name="Strausberg R.L."/>
            <person name="Brenner S."/>
        </authorList>
    </citation>
    <scope>NUCLEOTIDE SEQUENCE [LARGE SCALE GENOMIC DNA]</scope>
</reference>
<feature type="domain" description="NXPE C-terminal" evidence="4">
    <location>
        <begin position="409"/>
        <end position="633"/>
    </location>
</feature>
<dbReference type="PANTHER" id="PTHR16165:SF9">
    <property type="entry name" value="NXPE FAMILY MEMBER 3"/>
    <property type="match status" value="1"/>
</dbReference>
<feature type="compositionally biased region" description="Basic and acidic residues" evidence="2">
    <location>
        <begin position="321"/>
        <end position="333"/>
    </location>
</feature>
<evidence type="ECO:0000256" key="2">
    <source>
        <dbReference type="SAM" id="MobiDB-lite"/>
    </source>
</evidence>
<gene>
    <name evidence="5" type="primary">LOC103180124</name>
</gene>
<dbReference type="InterPro" id="IPR014756">
    <property type="entry name" value="Ig_E-set"/>
</dbReference>
<evidence type="ECO:0000313" key="5">
    <source>
        <dbReference type="Ensembl" id="ENSCMIP00000047855.1"/>
    </source>
</evidence>
<dbReference type="AlphaFoldDB" id="A0A4W3KIY3"/>
<dbReference type="Pfam" id="PF24536">
    <property type="entry name" value="NXPE4_C"/>
    <property type="match status" value="1"/>
</dbReference>
<evidence type="ECO:0000313" key="6">
    <source>
        <dbReference type="Proteomes" id="UP000314986"/>
    </source>
</evidence>
<dbReference type="InterPro" id="IPR057106">
    <property type="entry name" value="NXPE4_C"/>
</dbReference>
<dbReference type="InterPro" id="IPR013783">
    <property type="entry name" value="Ig-like_fold"/>
</dbReference>
<keyword evidence="3" id="KW-0472">Membrane</keyword>
<sequence length="653" mass="74536">MDEQTTRAIYSTLSALMVLISYILILNMYLAEHKYSVSQPNFYPSTNQHVNMKNVPWILRLINCGYKNRSFTYEERNEEMFLMKMIEWPKPFQARTPFLESTDPSHSHFLILNSQNTFHVGDQLQVMVHMHDFVGHPKQYGGDYLQARIHTPELKAGSVGTVNDYQNGSYKINFTLFWSGKVEVSVTLVYPSEAIQVFERLQVENPDRVYFAGTFRSGNTTEITVCNLCLPDIVPLCNFTDLRTGEPWFCYKPHNLPCSTRISHSIGGYHSNLYNEEYPYFESIAKIMEPILPKGPGYVTVEALSHSAEPAVVRLEMERKVQDQEGKPRDAHGMEPQNPYLQSPQQESTSSVTHFSAVTAVAASVPSEGLQNASGFSGKEKEVMGANLGPCVRGKSLTSPSGFYYKDQWMSTTCNIRHFNTPANITNCLWDKVVHFLGDSTIRQWFEYLIEFLPGLRQFDLGNDKKIGPHLAVDIENNIIVTFRLHGPPLRSTDLSTHEMQYIANELDRMKGGNKTIIAITIWAHLSNYPVEVYIRRLQIIRKSILQLLSRNPDTQVVIKSANVREVEYKSSIFLNDWISFQFDLVLKKMFKGVNVAFVDAWEMTVAHYLPHDIHPQRIIVKNEVDAFLSYVCPCDQVKNAVSGHLQPMFSQA</sequence>
<comment type="similarity">
    <text evidence="1">Belongs to the NXPE family.</text>
</comment>
<evidence type="ECO:0000259" key="4">
    <source>
        <dbReference type="Pfam" id="PF24536"/>
    </source>
</evidence>
<keyword evidence="6" id="KW-1185">Reference proteome</keyword>
<dbReference type="GeneTree" id="ENSGT00950000182866"/>
<dbReference type="OrthoDB" id="5950832at2759"/>
<dbReference type="KEGG" id="cmk:103180124"/>
<reference evidence="5" key="4">
    <citation type="submission" date="2025-08" db="UniProtKB">
        <authorList>
            <consortium name="Ensembl"/>
        </authorList>
    </citation>
    <scope>IDENTIFICATION</scope>
</reference>
<keyword evidence="3" id="KW-0812">Transmembrane</keyword>
<dbReference type="GeneID" id="103180124"/>
<protein>
    <submittedName>
        <fullName evidence="5">Neurexophilin and PC-esterase domain family, member 3</fullName>
    </submittedName>
</protein>
<feature type="transmembrane region" description="Helical" evidence="3">
    <location>
        <begin position="12"/>
        <end position="31"/>
    </location>
</feature>
<evidence type="ECO:0000256" key="1">
    <source>
        <dbReference type="ARBA" id="ARBA00005431"/>
    </source>
</evidence>
<dbReference type="SUPFAM" id="SSF81296">
    <property type="entry name" value="E set domains"/>
    <property type="match status" value="1"/>
</dbReference>
<dbReference type="RefSeq" id="XP_042190105.1">
    <property type="nucleotide sequence ID" value="XM_042334171.1"/>
</dbReference>
<dbReference type="Gene3D" id="2.60.40.10">
    <property type="entry name" value="Immunoglobulins"/>
    <property type="match status" value="1"/>
</dbReference>
<reference evidence="5" key="5">
    <citation type="submission" date="2025-09" db="UniProtKB">
        <authorList>
            <consortium name="Ensembl"/>
        </authorList>
    </citation>
    <scope>IDENTIFICATION</scope>
</reference>
<dbReference type="PANTHER" id="PTHR16165">
    <property type="entry name" value="NXPE FAMILY MEMBER"/>
    <property type="match status" value="1"/>
</dbReference>
<feature type="region of interest" description="Disordered" evidence="2">
    <location>
        <begin position="321"/>
        <end position="348"/>
    </location>
</feature>
<evidence type="ECO:0000256" key="3">
    <source>
        <dbReference type="SAM" id="Phobius"/>
    </source>
</evidence>